<protein>
    <submittedName>
        <fullName evidence="1">Uncharacterized protein</fullName>
    </submittedName>
</protein>
<evidence type="ECO:0000313" key="2">
    <source>
        <dbReference type="Proteomes" id="UP000287352"/>
    </source>
</evidence>
<accession>A0A401ZUQ6</accession>
<reference evidence="2" key="1">
    <citation type="submission" date="2018-12" db="EMBL/GenBank/DDBJ databases">
        <title>Tengunoibacter tsumagoiensis gen. nov., sp. nov., Dictyobacter kobayashii sp. nov., D. alpinus sp. nov., and D. joshuensis sp. nov. and description of Dictyobacteraceae fam. nov. within the order Ktedonobacterales isolated from Tengu-no-mugimeshi.</title>
        <authorList>
            <person name="Wang C.M."/>
            <person name="Zheng Y."/>
            <person name="Sakai Y."/>
            <person name="Toyoda A."/>
            <person name="Minakuchi Y."/>
            <person name="Abe K."/>
            <person name="Yokota A."/>
            <person name="Yabe S."/>
        </authorList>
    </citation>
    <scope>NUCLEOTIDE SEQUENCE [LARGE SCALE GENOMIC DNA]</scope>
    <source>
        <strain evidence="2">Uno3</strain>
    </source>
</reference>
<organism evidence="1 2">
    <name type="scientific">Tengunoibacter tsumagoiensis</name>
    <dbReference type="NCBI Taxonomy" id="2014871"/>
    <lineage>
        <taxon>Bacteria</taxon>
        <taxon>Bacillati</taxon>
        <taxon>Chloroflexota</taxon>
        <taxon>Ktedonobacteria</taxon>
        <taxon>Ktedonobacterales</taxon>
        <taxon>Dictyobacteraceae</taxon>
        <taxon>Tengunoibacter</taxon>
    </lineage>
</organism>
<dbReference type="AlphaFoldDB" id="A0A401ZUQ6"/>
<dbReference type="EMBL" id="BIFR01000001">
    <property type="protein sequence ID" value="GCE10532.1"/>
    <property type="molecule type" value="Genomic_DNA"/>
</dbReference>
<evidence type="ECO:0000313" key="1">
    <source>
        <dbReference type="EMBL" id="GCE10532.1"/>
    </source>
</evidence>
<comment type="caution">
    <text evidence="1">The sequence shown here is derived from an EMBL/GenBank/DDBJ whole genome shotgun (WGS) entry which is preliminary data.</text>
</comment>
<name>A0A401ZUQ6_9CHLR</name>
<proteinExistence type="predicted"/>
<gene>
    <name evidence="1" type="ORF">KTT_03910</name>
</gene>
<keyword evidence="2" id="KW-1185">Reference proteome</keyword>
<dbReference type="Proteomes" id="UP000287352">
    <property type="component" value="Unassembled WGS sequence"/>
</dbReference>
<sequence>MLQNCGAVMLHDSGSLAVFSYEKVSVWVSLDEEEWEAQDIVQNAQALLGASIRSSFSLLKSKSSGDIGNQLIYDFAYLCLQHYRGVLSDINGYMSEREWITQIYKERYMSKDVPPLVEKPEEEAN</sequence>